<comment type="caution">
    <text evidence="1">The sequence shown here is derived from an EMBL/GenBank/DDBJ whole genome shotgun (WGS) entry which is preliminary data.</text>
</comment>
<protein>
    <submittedName>
        <fullName evidence="1">Uncharacterized protein</fullName>
    </submittedName>
</protein>
<accession>A0ACB5UH03</accession>
<organism evidence="1 2">
    <name type="scientific">Vallitalea maricola</name>
    <dbReference type="NCBI Taxonomy" id="3074433"/>
    <lineage>
        <taxon>Bacteria</taxon>
        <taxon>Bacillati</taxon>
        <taxon>Bacillota</taxon>
        <taxon>Clostridia</taxon>
        <taxon>Lachnospirales</taxon>
        <taxon>Vallitaleaceae</taxon>
        <taxon>Vallitalea</taxon>
    </lineage>
</organism>
<keyword evidence="2" id="KW-1185">Reference proteome</keyword>
<dbReference type="Proteomes" id="UP001374599">
    <property type="component" value="Unassembled WGS sequence"/>
</dbReference>
<name>A0ACB5UH03_9FIRM</name>
<reference evidence="1" key="1">
    <citation type="submission" date="2023-09" db="EMBL/GenBank/DDBJ databases">
        <title>Vallitalea sediminicola and Vallitalea maricola sp. nov., anaerobic bacteria isolated from marine sediment.</title>
        <authorList>
            <person name="Hirano S."/>
            <person name="Maeda A."/>
            <person name="Terahara T."/>
            <person name="Mori K."/>
            <person name="Hamada M."/>
            <person name="Matsumoto R."/>
            <person name="Kobayashi T."/>
        </authorList>
    </citation>
    <scope>NUCLEOTIDE SEQUENCE</scope>
    <source>
        <strain evidence="1">AN17-2</strain>
    </source>
</reference>
<dbReference type="EMBL" id="BTPU01000020">
    <property type="protein sequence ID" value="GMQ62147.1"/>
    <property type="molecule type" value="Genomic_DNA"/>
</dbReference>
<gene>
    <name evidence="1" type="ORF">AN2V17_13780</name>
</gene>
<sequence length="461" mass="51764">MKKIFSIVLLVSLVLSIVGCGNQKGDIKTTNSNGQSETGTSSSSMSNSEVSDEIINLVVWGGVPAESGPQALVNAWNTEHPNIQVEYVRFVNDDTGNTKLDTAILSGEQIDVFFTYSIDTLKKRVEGGMVESLELYEAEEFIKENIIGGDDGQVKINSELYGLSTAKESIGFMINSTMLESQGVTIPDNWSVDEFMEVAKQLTHEKDGHKVYGTHGYYAGLPLAISSTVLGGDQYYSEDGKASNFDAPEFEVNARVKELMDDGYAMPYDEVFSRKLEAYCHSAFLNEEVAMMPFSGWMLRYVKDLENYPHDFITTFAPYPTSEKGVPNNYQATLNNHISISSNSKYKEEAWEFIKFWITDGTKFMLSAGKIPVWNQVSDEEVIAGIVGKDGEKLFDIEGFKRVMLNPHLQYIVDTYTTAYPQIMQIYKEESEMFFLGESSKEDYLYNIKRRADEAIEAELQ</sequence>
<proteinExistence type="predicted"/>
<evidence type="ECO:0000313" key="2">
    <source>
        <dbReference type="Proteomes" id="UP001374599"/>
    </source>
</evidence>
<evidence type="ECO:0000313" key="1">
    <source>
        <dbReference type="EMBL" id="GMQ62147.1"/>
    </source>
</evidence>